<dbReference type="InterPro" id="IPR006740">
    <property type="entry name" value="DUF604"/>
</dbReference>
<keyword evidence="3" id="KW-1185">Reference proteome</keyword>
<evidence type="ECO:0000313" key="2">
    <source>
        <dbReference type="EMBL" id="CAK9183468.1"/>
    </source>
</evidence>
<feature type="transmembrane region" description="Helical" evidence="1">
    <location>
        <begin position="67"/>
        <end position="86"/>
    </location>
</feature>
<feature type="transmembrane region" description="Helical" evidence="1">
    <location>
        <begin position="112"/>
        <end position="136"/>
    </location>
</feature>
<comment type="caution">
    <text evidence="2">The sequence shown here is derived from an EMBL/GenBank/DDBJ whole genome shotgun (WGS) entry which is preliminary data.</text>
</comment>
<dbReference type="PANTHER" id="PTHR10811">
    <property type="entry name" value="FRINGE-RELATED"/>
    <property type="match status" value="1"/>
</dbReference>
<feature type="transmembrane region" description="Helical" evidence="1">
    <location>
        <begin position="12"/>
        <end position="35"/>
    </location>
</feature>
<accession>A0ABC8UQY4</accession>
<evidence type="ECO:0000256" key="1">
    <source>
        <dbReference type="SAM" id="Phobius"/>
    </source>
</evidence>
<evidence type="ECO:0000313" key="3">
    <source>
        <dbReference type="Proteomes" id="UP001642360"/>
    </source>
</evidence>
<dbReference type="Proteomes" id="UP001642360">
    <property type="component" value="Unassembled WGS sequence"/>
</dbReference>
<proteinExistence type="predicted"/>
<sequence>MSFRCGVGGESFGGVGFVVDGGGFSIWVVGGGWIARDLGGGFVVRCGIGGGGLGGVGLLLVGGGVGWFFRCGVGGGGFGGVWLLLVESPSNLQKMQPETATKFSSIKHKLRYSLVGNLCKALLISGLFLYLIFIFVSNNPNYPASEFFSPLRLTWPLPKSEITDSTTNLNHLMFGLVGSVDAWRHRKAYIESWWRPNATRGYLYLDTAPTEDLLPWPPSSPPFRVSDDNTELLEKTKHVAPIMVRMVHAILEVLREEHEGMRWLVMGDDDSIFFVDNMVDVLAKYDHTKYIYIGGHSETIMSNVYFGFNTGFGGAGFALSHPLAVALAKNVEDCFMRYPYLRSADQITMTCIADIGVTLTANKGIHQIDLRNDISGFLSAHPQSPLLSLHHFDAVDPIFPSKDRFESTNHLMKAAKHDQSRLLQQTICYHKQNSWSLSISWGYSSYIYETLIPKSILKRPLETFQPWVWNANAPFYMFDTRGLSNDPCEAPHSFFFESIEKTRGGIITRYVKASPRGLPVCSSNGNHSADHISKVEVYSSPTKLNEPQARSLRAIPSSEKYLHLGETNFALEEHYTQKDQEICLP</sequence>
<protein>
    <submittedName>
        <fullName evidence="2">Uncharacterized protein</fullName>
    </submittedName>
</protein>
<gene>
    <name evidence="2" type="ORF">ILEXP_LOCUS53733</name>
</gene>
<dbReference type="Gene3D" id="3.90.550.50">
    <property type="match status" value="1"/>
</dbReference>
<name>A0ABC8UQY4_9AQUA</name>
<keyword evidence="1" id="KW-1133">Transmembrane helix</keyword>
<organism evidence="2 3">
    <name type="scientific">Ilex paraguariensis</name>
    <name type="common">yerba mate</name>
    <dbReference type="NCBI Taxonomy" id="185542"/>
    <lineage>
        <taxon>Eukaryota</taxon>
        <taxon>Viridiplantae</taxon>
        <taxon>Streptophyta</taxon>
        <taxon>Embryophyta</taxon>
        <taxon>Tracheophyta</taxon>
        <taxon>Spermatophyta</taxon>
        <taxon>Magnoliopsida</taxon>
        <taxon>eudicotyledons</taxon>
        <taxon>Gunneridae</taxon>
        <taxon>Pentapetalae</taxon>
        <taxon>asterids</taxon>
        <taxon>campanulids</taxon>
        <taxon>Aquifoliales</taxon>
        <taxon>Aquifoliaceae</taxon>
        <taxon>Ilex</taxon>
    </lineage>
</organism>
<feature type="transmembrane region" description="Helical" evidence="1">
    <location>
        <begin position="42"/>
        <end position="61"/>
    </location>
</feature>
<keyword evidence="1" id="KW-0812">Transmembrane</keyword>
<dbReference type="AlphaFoldDB" id="A0ABC8UQY4"/>
<dbReference type="Pfam" id="PF04646">
    <property type="entry name" value="DUF604"/>
    <property type="match status" value="1"/>
</dbReference>
<dbReference type="EMBL" id="CAUOFW020008647">
    <property type="protein sequence ID" value="CAK9183468.1"/>
    <property type="molecule type" value="Genomic_DNA"/>
</dbReference>
<reference evidence="2 3" key="1">
    <citation type="submission" date="2024-02" db="EMBL/GenBank/DDBJ databases">
        <authorList>
            <person name="Vignale AGUSTIN F."/>
            <person name="Sosa J E."/>
            <person name="Modenutti C."/>
        </authorList>
    </citation>
    <scope>NUCLEOTIDE SEQUENCE [LARGE SCALE GENOMIC DNA]</scope>
</reference>
<dbReference type="FunFam" id="3.90.550.50:FF:000061">
    <property type="entry name" value="AT4g00300 protein"/>
    <property type="match status" value="1"/>
</dbReference>
<keyword evidence="1" id="KW-0472">Membrane</keyword>